<dbReference type="Proteomes" id="UP000613512">
    <property type="component" value="Unassembled WGS sequence"/>
</dbReference>
<evidence type="ECO:0000313" key="3">
    <source>
        <dbReference type="EMBL" id="GGA86566.1"/>
    </source>
</evidence>
<feature type="region of interest" description="Disordered" evidence="2">
    <location>
        <begin position="77"/>
        <end position="119"/>
    </location>
</feature>
<comment type="similarity">
    <text evidence="1">Belongs to the UPF0229 family.</text>
</comment>
<proteinExistence type="inferred from homology"/>
<dbReference type="PANTHER" id="PTHR30510">
    <property type="entry name" value="UPF0229 PROTEIN YEAH"/>
    <property type="match status" value="1"/>
</dbReference>
<dbReference type="InterPro" id="IPR014230">
    <property type="entry name" value="Spore_YhbH"/>
</dbReference>
<dbReference type="Pfam" id="PF04285">
    <property type="entry name" value="DUF444"/>
    <property type="match status" value="2"/>
</dbReference>
<dbReference type="AlphaFoldDB" id="A0A916S8W5"/>
<dbReference type="RefSeq" id="WP_188385671.1">
    <property type="nucleotide sequence ID" value="NZ_BMEY01000020.1"/>
</dbReference>
<dbReference type="HAMAP" id="MF_01232">
    <property type="entry name" value="UPF0229"/>
    <property type="match status" value="1"/>
</dbReference>
<feature type="compositionally biased region" description="Basic and acidic residues" evidence="2">
    <location>
        <begin position="109"/>
        <end position="119"/>
    </location>
</feature>
<dbReference type="EMBL" id="BMEY01000020">
    <property type="protein sequence ID" value="GGA86566.1"/>
    <property type="molecule type" value="Genomic_DNA"/>
</dbReference>
<sequence length="390" mass="44972">MQEGKENFVISEENWSLHRKGFQDQQRHMDKVKEAIKNNLPDLISEESIVMSNGRDVIKIPIRSLDEYKIRYNYNKSKHVGQGNGDSKVGDVVARDPNAKGSGRPGPGDGKKAGDKPGHDYYEAEVSLEKLEEALFKELELPNLKEKEKAEIVIEKTEFNDVRKKGLMGNIDKKRTILTALKRNAREGRPGITPIYNDDLRFKTWNEVIKPESKAVVLAMMDTSASMGSFEKYMARSFFFWMTRFLKTKYEHVEIAFIAHHTEAKEVTEDQFFNKGESGGTICSSAYTKALELIDTRYNPSRYNIYPFHFSDGENITSDNPKCIRLVQEIMDVSNIFGYAEVNIYNRHSTLMRAYNTIDDPKFRHYILKEKRDVYHAMKSFFQRDAAVTV</sequence>
<organism evidence="3 4">
    <name type="scientific">Ornithinibacillus halotolerans</name>
    <dbReference type="NCBI Taxonomy" id="1274357"/>
    <lineage>
        <taxon>Bacteria</taxon>
        <taxon>Bacillati</taxon>
        <taxon>Bacillota</taxon>
        <taxon>Bacilli</taxon>
        <taxon>Bacillales</taxon>
        <taxon>Bacillaceae</taxon>
        <taxon>Ornithinibacillus</taxon>
    </lineage>
</organism>
<name>A0A916S8W5_9BACI</name>
<evidence type="ECO:0000256" key="2">
    <source>
        <dbReference type="SAM" id="MobiDB-lite"/>
    </source>
</evidence>
<dbReference type="InterPro" id="IPR006698">
    <property type="entry name" value="UPF0229"/>
</dbReference>
<protein>
    <recommendedName>
        <fullName evidence="1">UPF0229 protein GCM10008025_31800</fullName>
    </recommendedName>
</protein>
<dbReference type="InterPro" id="IPR036465">
    <property type="entry name" value="vWFA_dom_sf"/>
</dbReference>
<dbReference type="NCBIfam" id="TIGR02877">
    <property type="entry name" value="spore_yhbH"/>
    <property type="match status" value="1"/>
</dbReference>
<dbReference type="SUPFAM" id="SSF53300">
    <property type="entry name" value="vWA-like"/>
    <property type="match status" value="1"/>
</dbReference>
<comment type="caution">
    <text evidence="3">The sequence shown here is derived from an EMBL/GenBank/DDBJ whole genome shotgun (WGS) entry which is preliminary data.</text>
</comment>
<evidence type="ECO:0000256" key="1">
    <source>
        <dbReference type="HAMAP-Rule" id="MF_01232"/>
    </source>
</evidence>
<dbReference type="PANTHER" id="PTHR30510:SF2">
    <property type="entry name" value="UPF0229 PROTEIN YEAH"/>
    <property type="match status" value="1"/>
</dbReference>
<evidence type="ECO:0000313" key="4">
    <source>
        <dbReference type="Proteomes" id="UP000613512"/>
    </source>
</evidence>
<reference evidence="3" key="1">
    <citation type="journal article" date="2014" name="Int. J. Syst. Evol. Microbiol.">
        <title>Complete genome sequence of Corynebacterium casei LMG S-19264T (=DSM 44701T), isolated from a smear-ripened cheese.</title>
        <authorList>
            <consortium name="US DOE Joint Genome Institute (JGI-PGF)"/>
            <person name="Walter F."/>
            <person name="Albersmeier A."/>
            <person name="Kalinowski J."/>
            <person name="Ruckert C."/>
        </authorList>
    </citation>
    <scope>NUCLEOTIDE SEQUENCE</scope>
    <source>
        <strain evidence="3">CGMCC 1.12408</strain>
    </source>
</reference>
<keyword evidence="4" id="KW-1185">Reference proteome</keyword>
<gene>
    <name evidence="3" type="ORF">GCM10008025_31800</name>
</gene>
<accession>A0A916S8W5</accession>
<reference evidence="3" key="2">
    <citation type="submission" date="2020-09" db="EMBL/GenBank/DDBJ databases">
        <authorList>
            <person name="Sun Q."/>
            <person name="Zhou Y."/>
        </authorList>
    </citation>
    <scope>NUCLEOTIDE SEQUENCE</scope>
    <source>
        <strain evidence="3">CGMCC 1.12408</strain>
    </source>
</reference>